<dbReference type="Proteomes" id="UP001404956">
    <property type="component" value="Unassembled WGS sequence"/>
</dbReference>
<keyword evidence="1" id="KW-0812">Transmembrane</keyword>
<dbReference type="RefSeq" id="WP_345457399.1">
    <property type="nucleotide sequence ID" value="NZ_BAABRV010000012.1"/>
</dbReference>
<name>A0ABP9XHZ3_9DEIO</name>
<accession>A0ABP9XHZ3</accession>
<feature type="transmembrane region" description="Helical" evidence="1">
    <location>
        <begin position="132"/>
        <end position="152"/>
    </location>
</feature>
<comment type="caution">
    <text evidence="2">The sequence shown here is derived from an EMBL/GenBank/DDBJ whole genome shotgun (WGS) entry which is preliminary data.</text>
</comment>
<sequence length="165" mass="18588">MTRNRTIRKINDRPRPFSLLALTVLDLLTVLYVVGVGLFYLIVLFTERGHYGMVGIVALLLLVGCPLVAAWLFHLILLDARYADPFRRRNVMRLNAMGVLVLLPWLLTSGWWKGIDQWFGSRQELNVPDPGVLPVNGLTLALLLFGLAGVLARGVRLREEQELTV</sequence>
<feature type="transmembrane region" description="Helical" evidence="1">
    <location>
        <begin position="51"/>
        <end position="73"/>
    </location>
</feature>
<keyword evidence="1" id="KW-0472">Membrane</keyword>
<feature type="transmembrane region" description="Helical" evidence="1">
    <location>
        <begin position="94"/>
        <end position="112"/>
    </location>
</feature>
<evidence type="ECO:0000313" key="3">
    <source>
        <dbReference type="Proteomes" id="UP001404956"/>
    </source>
</evidence>
<protein>
    <recommendedName>
        <fullName evidence="4">DUF2975 domain-containing protein</fullName>
    </recommendedName>
</protein>
<dbReference type="EMBL" id="BAABRV010000012">
    <property type="protein sequence ID" value="GAA5534962.1"/>
    <property type="molecule type" value="Genomic_DNA"/>
</dbReference>
<evidence type="ECO:0008006" key="4">
    <source>
        <dbReference type="Google" id="ProtNLM"/>
    </source>
</evidence>
<gene>
    <name evidence="2" type="ORF">Dalu01_03380</name>
</gene>
<proteinExistence type="predicted"/>
<dbReference type="InterPro" id="IPR021354">
    <property type="entry name" value="DUF2975"/>
</dbReference>
<keyword evidence="3" id="KW-1185">Reference proteome</keyword>
<keyword evidence="1" id="KW-1133">Transmembrane helix</keyword>
<organism evidence="2 3">
    <name type="scientific">Deinococcus aluminii</name>
    <dbReference type="NCBI Taxonomy" id="1656885"/>
    <lineage>
        <taxon>Bacteria</taxon>
        <taxon>Thermotogati</taxon>
        <taxon>Deinococcota</taxon>
        <taxon>Deinococci</taxon>
        <taxon>Deinococcales</taxon>
        <taxon>Deinococcaceae</taxon>
        <taxon>Deinococcus</taxon>
    </lineage>
</organism>
<evidence type="ECO:0000313" key="2">
    <source>
        <dbReference type="EMBL" id="GAA5534962.1"/>
    </source>
</evidence>
<dbReference type="Pfam" id="PF11188">
    <property type="entry name" value="DUF2975"/>
    <property type="match status" value="1"/>
</dbReference>
<evidence type="ECO:0000256" key="1">
    <source>
        <dbReference type="SAM" id="Phobius"/>
    </source>
</evidence>
<feature type="transmembrane region" description="Helical" evidence="1">
    <location>
        <begin position="20"/>
        <end position="45"/>
    </location>
</feature>
<reference evidence="2 3" key="1">
    <citation type="submission" date="2024-02" db="EMBL/GenBank/DDBJ databases">
        <title>Deinococcus aluminii NBRC 112889.</title>
        <authorList>
            <person name="Ichikawa N."/>
            <person name="Katano-Makiyama Y."/>
            <person name="Hidaka K."/>
        </authorList>
    </citation>
    <scope>NUCLEOTIDE SEQUENCE [LARGE SCALE GENOMIC DNA]</scope>
    <source>
        <strain evidence="2 3">NBRC 112889</strain>
    </source>
</reference>